<dbReference type="InterPro" id="IPR001547">
    <property type="entry name" value="Glyco_hydro_5"/>
</dbReference>
<comment type="catalytic activity">
    <reaction evidence="1">
        <text>Random hydrolysis of (1-&gt;4)-beta-D-mannosidic linkages in mannans, galactomannans and glucomannans.</text>
        <dbReference type="EC" id="3.2.1.78"/>
    </reaction>
</comment>
<dbReference type="GeneID" id="120249744"/>
<dbReference type="PANTHER" id="PTHR31451:SF54">
    <property type="entry name" value="MANNAN ENDO-1,4-BETA-MANNOSIDASE 6"/>
    <property type="match status" value="1"/>
</dbReference>
<proteinExistence type="inferred from homology"/>
<dbReference type="SUPFAM" id="SSF51445">
    <property type="entry name" value="(Trans)glycosidases"/>
    <property type="match status" value="1"/>
</dbReference>
<keyword evidence="4" id="KW-0378">Hydrolase</keyword>
<dbReference type="InterPro" id="IPR045053">
    <property type="entry name" value="MAN-like"/>
</dbReference>
<dbReference type="FunFam" id="3.20.20.80:FF:000012">
    <property type="entry name" value="Mannan endo-1,4-beta-mannosidase 6"/>
    <property type="match status" value="1"/>
</dbReference>
<organism evidence="7 8">
    <name type="scientific">Dioscorea cayennensis subsp. rotundata</name>
    <name type="common">White Guinea yam</name>
    <name type="synonym">Dioscorea rotundata</name>
    <dbReference type="NCBI Taxonomy" id="55577"/>
    <lineage>
        <taxon>Eukaryota</taxon>
        <taxon>Viridiplantae</taxon>
        <taxon>Streptophyta</taxon>
        <taxon>Embryophyta</taxon>
        <taxon>Tracheophyta</taxon>
        <taxon>Spermatophyta</taxon>
        <taxon>Magnoliopsida</taxon>
        <taxon>Liliopsida</taxon>
        <taxon>Dioscoreales</taxon>
        <taxon>Dioscoreaceae</taxon>
        <taxon>Dioscorea</taxon>
    </lineage>
</organism>
<dbReference type="Pfam" id="PF26410">
    <property type="entry name" value="GH5_mannosidase"/>
    <property type="match status" value="1"/>
</dbReference>
<evidence type="ECO:0000256" key="2">
    <source>
        <dbReference type="ARBA" id="ARBA00005641"/>
    </source>
</evidence>
<reference evidence="8" key="1">
    <citation type="submission" date="2025-08" db="UniProtKB">
        <authorList>
            <consortium name="RefSeq"/>
        </authorList>
    </citation>
    <scope>IDENTIFICATION</scope>
</reference>
<sequence>MAISSFMCCCMNMLSCFSNSKGRNRTHAMEIMEEKEWGMVGKRGCQFVVEDKPFFINGFNTYWLMVLSAYERKKEVTKVLHQASSVGLNVCRTWAFYDAGSRALQITPGVYNEKVFEGLDFVLSEAKRFGIRLILSFVNNWNAFGGKAQYVNWGRDAGLSITCDDDFFSDPTIKGYYKAHVKAILNRVNTITNVMYKDDPTIFAWELINEPRCPSDPSGDKLQAWIEEMASYVKSIDPVHLLEIGEEGFYGYSNPDKMLLNPSRCAGEGGTDFIRNHQASGIDFASVHMYPDSWIKQPDSKARLNFGRTWMQSHIDDADNVLGMPVVFGEFGVSRKHEGFSFSFRDTFINMVHQTLLRSTKKGGSGAGSLLWQLFTEGTENMDDGYAVNLAKAPSVSHMLALQSKRLKNLVTKSSRKWFWSGKNKNLLNKFTTNHEEPQK</sequence>
<accession>A0AB40AHL7</accession>
<evidence type="ECO:0000313" key="8">
    <source>
        <dbReference type="RefSeq" id="XP_039114303.1"/>
    </source>
</evidence>
<dbReference type="InterPro" id="IPR017853">
    <property type="entry name" value="GH"/>
</dbReference>
<protein>
    <recommendedName>
        <fullName evidence="3">mannan endo-1,4-beta-mannosidase</fullName>
        <ecNumber evidence="3">3.2.1.78</ecNumber>
    </recommendedName>
</protein>
<comment type="similarity">
    <text evidence="2">Belongs to the glycosyl hydrolase 5 (cellulase A) family.</text>
</comment>
<dbReference type="EC" id="3.2.1.78" evidence="3"/>
<evidence type="ECO:0000256" key="4">
    <source>
        <dbReference type="ARBA" id="ARBA00022801"/>
    </source>
</evidence>
<evidence type="ECO:0000313" key="7">
    <source>
        <dbReference type="Proteomes" id="UP001515500"/>
    </source>
</evidence>
<keyword evidence="7" id="KW-1185">Reference proteome</keyword>
<dbReference type="AlphaFoldDB" id="A0AB40AHL7"/>
<dbReference type="GO" id="GO:0000272">
    <property type="term" value="P:polysaccharide catabolic process"/>
    <property type="evidence" value="ECO:0007669"/>
    <property type="project" value="InterPro"/>
</dbReference>
<dbReference type="Gene3D" id="3.20.20.80">
    <property type="entry name" value="Glycosidases"/>
    <property type="match status" value="1"/>
</dbReference>
<gene>
    <name evidence="8" type="primary">LOC120249744</name>
</gene>
<feature type="domain" description="Glycoside hydrolase family 5" evidence="6">
    <location>
        <begin position="41"/>
        <end position="373"/>
    </location>
</feature>
<name>A0AB40AHL7_DIOCR</name>
<evidence type="ECO:0000256" key="1">
    <source>
        <dbReference type="ARBA" id="ARBA00001678"/>
    </source>
</evidence>
<dbReference type="Proteomes" id="UP001515500">
    <property type="component" value="Chromosome 19"/>
</dbReference>
<dbReference type="GO" id="GO:0016985">
    <property type="term" value="F:mannan endo-1,4-beta-mannosidase activity"/>
    <property type="evidence" value="ECO:0007669"/>
    <property type="project" value="UniProtKB-EC"/>
</dbReference>
<dbReference type="PANTHER" id="PTHR31451">
    <property type="match status" value="1"/>
</dbReference>
<evidence type="ECO:0000259" key="6">
    <source>
        <dbReference type="Pfam" id="PF26410"/>
    </source>
</evidence>
<keyword evidence="5" id="KW-0326">Glycosidase</keyword>
<dbReference type="RefSeq" id="XP_039114303.1">
    <property type="nucleotide sequence ID" value="XM_039258369.1"/>
</dbReference>
<evidence type="ECO:0000256" key="5">
    <source>
        <dbReference type="ARBA" id="ARBA00023295"/>
    </source>
</evidence>
<evidence type="ECO:0000256" key="3">
    <source>
        <dbReference type="ARBA" id="ARBA00012706"/>
    </source>
</evidence>